<reference evidence="4 5" key="1">
    <citation type="journal article" date="2013" name="Genome Biol.">
        <title>The genome sequence of the most widely cultivated cacao type and its use to identify candidate genes regulating pod color.</title>
        <authorList>
            <person name="Motamayor J.C."/>
            <person name="Mockaitis K."/>
            <person name="Schmutz J."/>
            <person name="Haiminen N."/>
            <person name="Iii D.L."/>
            <person name="Cornejo O."/>
            <person name="Findley S.D."/>
            <person name="Zheng P."/>
            <person name="Utro F."/>
            <person name="Royaert S."/>
            <person name="Saski C."/>
            <person name="Jenkins J."/>
            <person name="Podicheti R."/>
            <person name="Zhao M."/>
            <person name="Scheffler B.E."/>
            <person name="Stack J.C."/>
            <person name="Feltus F.A."/>
            <person name="Mustiga G.M."/>
            <person name="Amores F."/>
            <person name="Phillips W."/>
            <person name="Marelli J.P."/>
            <person name="May G.D."/>
            <person name="Shapiro H."/>
            <person name="Ma J."/>
            <person name="Bustamante C.D."/>
            <person name="Schnell R.J."/>
            <person name="Main D."/>
            <person name="Gilbert D."/>
            <person name="Parida L."/>
            <person name="Kuhn D.N."/>
        </authorList>
    </citation>
    <scope>NUCLEOTIDE SEQUENCE [LARGE SCALE GENOMIC DNA]</scope>
    <source>
        <strain evidence="5">cv. Matina 1-6</strain>
    </source>
</reference>
<dbReference type="Gramene" id="EOY06165">
    <property type="protein sequence ID" value="EOY06165"/>
    <property type="gene ID" value="TCM_020978"/>
</dbReference>
<comment type="similarity">
    <text evidence="1">Belongs to the caleosin family.</text>
</comment>
<protein>
    <submittedName>
        <fullName evidence="4">Caleosin-related family protein, putative</fullName>
    </submittedName>
</protein>
<organism evidence="4 5">
    <name type="scientific">Theobroma cacao</name>
    <name type="common">Cacao</name>
    <name type="synonym">Cocoa</name>
    <dbReference type="NCBI Taxonomy" id="3641"/>
    <lineage>
        <taxon>Eukaryota</taxon>
        <taxon>Viridiplantae</taxon>
        <taxon>Streptophyta</taxon>
        <taxon>Embryophyta</taxon>
        <taxon>Tracheophyta</taxon>
        <taxon>Spermatophyta</taxon>
        <taxon>Magnoliopsida</taxon>
        <taxon>eudicotyledons</taxon>
        <taxon>Gunneridae</taxon>
        <taxon>Pentapetalae</taxon>
        <taxon>rosids</taxon>
        <taxon>malvids</taxon>
        <taxon>Malvales</taxon>
        <taxon>Malvaceae</taxon>
        <taxon>Byttnerioideae</taxon>
        <taxon>Theobroma</taxon>
    </lineage>
</organism>
<dbReference type="InterPro" id="IPR007736">
    <property type="entry name" value="Caleosin-related"/>
</dbReference>
<dbReference type="InParanoid" id="A0A061EME7"/>
<dbReference type="AlphaFoldDB" id="A0A061EME7"/>
<dbReference type="Proteomes" id="UP000026915">
    <property type="component" value="Chromosome 4"/>
</dbReference>
<dbReference type="HOGENOM" id="CLU_761669_0_0_1"/>
<dbReference type="InterPro" id="IPR011992">
    <property type="entry name" value="EF-hand-dom_pair"/>
</dbReference>
<feature type="region of interest" description="Disordered" evidence="2">
    <location>
        <begin position="1"/>
        <end position="21"/>
    </location>
</feature>
<dbReference type="PANTHER" id="PTHR31495">
    <property type="entry name" value="PEROXYGENASE 3-RELATED"/>
    <property type="match status" value="1"/>
</dbReference>
<dbReference type="SUPFAM" id="SSF47473">
    <property type="entry name" value="EF-hand"/>
    <property type="match status" value="1"/>
</dbReference>
<dbReference type="eggNOG" id="ENOG502QQD0">
    <property type="taxonomic scope" value="Eukaryota"/>
</dbReference>
<dbReference type="EMBL" id="CM001882">
    <property type="protein sequence ID" value="EOY06165.1"/>
    <property type="molecule type" value="Genomic_DNA"/>
</dbReference>
<keyword evidence="5" id="KW-1185">Reference proteome</keyword>
<feature type="region of interest" description="Disordered" evidence="2">
    <location>
        <begin position="122"/>
        <end position="143"/>
    </location>
</feature>
<evidence type="ECO:0000256" key="1">
    <source>
        <dbReference type="ARBA" id="ARBA00006765"/>
    </source>
</evidence>
<dbReference type="OMA" id="QMIFEKD"/>
<sequence>MEKAAIPTQAPRAPVTGERKIRDDLEEKLPKPYLARALEAPDVEHPNGTAGRENNGMSVLQQHVAFFDQDNNGIIYPWETYRGIRDLGFNPIISFFIAILINLSLSYATLPIKTLTAMKETEPGKAKNNGEGRYSNSGTQCTGERKIRDDLEENLPKPYLARALEAPDVEHPNGTSEHENNGMSVLQQHVAFFDQDNNGIVYPWETYRGMRDIGFNPFSSFFIAILINLTLSHRTLPGWLPNLLFPIYIDNIHKAKHGSDSATYDTEGRFMPVNLENIFSKYARTEPDKLSFEELWRMTEANRLAFDFAGWVISKGEWLLLYRLAKDQNGFLHKEAVRRCFDGSLFEYCAKMNKGGDRKRRAAD</sequence>
<dbReference type="Pfam" id="PF05042">
    <property type="entry name" value="Caleosin"/>
    <property type="match status" value="2"/>
</dbReference>
<dbReference type="GO" id="GO:0004497">
    <property type="term" value="F:monooxygenase activity"/>
    <property type="evidence" value="ECO:0000318"/>
    <property type="project" value="GO_Central"/>
</dbReference>
<keyword evidence="3" id="KW-1133">Transmembrane helix</keyword>
<dbReference type="GO" id="GO:0005509">
    <property type="term" value="F:calcium ion binding"/>
    <property type="evidence" value="ECO:0000318"/>
    <property type="project" value="GO_Central"/>
</dbReference>
<name>A0A061EME7_THECC</name>
<accession>A0A061EME7</accession>
<gene>
    <name evidence="4" type="ORF">TCM_020978</name>
</gene>
<keyword evidence="3" id="KW-0472">Membrane</keyword>
<proteinExistence type="inferred from homology"/>
<dbReference type="PANTHER" id="PTHR31495:SF23">
    <property type="entry name" value="PEROXYGENASE-LIKE"/>
    <property type="match status" value="1"/>
</dbReference>
<evidence type="ECO:0000313" key="5">
    <source>
        <dbReference type="Proteomes" id="UP000026915"/>
    </source>
</evidence>
<evidence type="ECO:0000313" key="4">
    <source>
        <dbReference type="EMBL" id="EOY06165.1"/>
    </source>
</evidence>
<evidence type="ECO:0000256" key="2">
    <source>
        <dbReference type="SAM" id="MobiDB-lite"/>
    </source>
</evidence>
<keyword evidence="3" id="KW-0812">Transmembrane</keyword>
<dbReference type="STRING" id="3641.A0A061EME7"/>
<feature type="transmembrane region" description="Helical" evidence="3">
    <location>
        <begin position="92"/>
        <end position="110"/>
    </location>
</feature>
<evidence type="ECO:0000256" key="3">
    <source>
        <dbReference type="SAM" id="Phobius"/>
    </source>
</evidence>